<sequence length="376" mass="40228">MKPQQPTRPSSRPRRAKGSFWNAAPQLAAYGAVATLSDEVKRLGCSRPLLLSTPAQASSAESLLPHLGEMCVGIFPDATMHTPVNVTARAVQLYEESKADCVVAFGGGSTTGLAKAIAWRNDAKQIIVPTTYAGSEVTPILGQTENGRKETIRNPKILPEIVVYDPTFTLGLPVVMSVNSGLNAIAHAVEALYARDKNPVSSLMAVEGVRAFKEALPKIAVRPNDRSARSNALYGSWFCGTVLGAVGMSLHHKLCHTLGGLFDLPHAETHAILIPHTAAYNAVAAENELRPLIELFGGCLGGGLYDFAKSFDISMALQDLGLAEKDLDKAAQVATQNPYWNPREIDLKSIRNLLQNAWAGSRPDTDLPRGGLTAIS</sequence>
<feature type="domain" description="Alcohol dehydrogenase iron-type/glycerol dehydrogenase GldA" evidence="4">
    <location>
        <begin position="31"/>
        <end position="166"/>
    </location>
</feature>
<geneLocation type="plasmid" evidence="6">
    <name>pTi_CFBP2177</name>
</geneLocation>
<dbReference type="EMBL" id="KY000046">
    <property type="protein sequence ID" value="ASK44401.1"/>
    <property type="molecule type" value="Genomic_DNA"/>
</dbReference>
<reference evidence="6" key="1">
    <citation type="submission" date="2016-10" db="EMBL/GenBank/DDBJ databases">
        <title>Agrobacterium Ti plasmids: Classification based on T-DNA and Vir regions organization.</title>
        <authorList>
            <person name="Nabi N."/>
            <person name="Vial L."/>
            <person name="Ben Hafsa A."/>
            <person name="Chapulliot D."/>
            <person name="Berard A."/>
            <person name="Chauveau A."/>
            <person name="Le Paslier M.-C."/>
            <person name="Harzallah Skhiri F."/>
            <person name="Brunel D."/>
            <person name="Nesme X."/>
            <person name="Chaouachi M."/>
        </authorList>
    </citation>
    <scope>NUCLEOTIDE SEQUENCE</scope>
    <source>
        <strain evidence="6">CFBP2177</strain>
        <plasmid evidence="6">pTi_CFBP2177</plasmid>
    </source>
</reference>
<dbReference type="GO" id="GO:0018506">
    <property type="term" value="F:maleylacetate reductase activity"/>
    <property type="evidence" value="ECO:0007669"/>
    <property type="project" value="InterPro"/>
</dbReference>
<dbReference type="Gene3D" id="3.40.50.1970">
    <property type="match status" value="1"/>
</dbReference>
<dbReference type="CDD" id="cd08177">
    <property type="entry name" value="MAR"/>
    <property type="match status" value="1"/>
</dbReference>
<evidence type="ECO:0000259" key="4">
    <source>
        <dbReference type="Pfam" id="PF00465"/>
    </source>
</evidence>
<dbReference type="AlphaFoldDB" id="A0A2Z2PQE1"/>
<dbReference type="GO" id="GO:0004022">
    <property type="term" value="F:alcohol dehydrogenase (NAD+) activity"/>
    <property type="evidence" value="ECO:0007669"/>
    <property type="project" value="TreeGrafter"/>
</dbReference>
<dbReference type="InterPro" id="IPR034786">
    <property type="entry name" value="MAR"/>
</dbReference>
<proteinExistence type="inferred from homology"/>
<evidence type="ECO:0000256" key="2">
    <source>
        <dbReference type="ARBA" id="ARBA00023002"/>
    </source>
</evidence>
<dbReference type="InterPro" id="IPR056798">
    <property type="entry name" value="ADH_Fe_C"/>
</dbReference>
<dbReference type="InterPro" id="IPR001670">
    <property type="entry name" value="ADH_Fe/GldA"/>
</dbReference>
<keyword evidence="2" id="KW-0560">Oxidoreductase</keyword>
<dbReference type="GO" id="GO:0046872">
    <property type="term" value="F:metal ion binding"/>
    <property type="evidence" value="ECO:0007669"/>
    <property type="project" value="InterPro"/>
</dbReference>
<organism evidence="6">
    <name type="scientific">Agrobacterium tumefaciens</name>
    <dbReference type="NCBI Taxonomy" id="358"/>
    <lineage>
        <taxon>Bacteria</taxon>
        <taxon>Pseudomonadati</taxon>
        <taxon>Pseudomonadota</taxon>
        <taxon>Alphaproteobacteria</taxon>
        <taxon>Hyphomicrobiales</taxon>
        <taxon>Rhizobiaceae</taxon>
        <taxon>Rhizobium/Agrobacterium group</taxon>
        <taxon>Agrobacterium</taxon>
        <taxon>Agrobacterium tumefaciens complex</taxon>
    </lineage>
</organism>
<evidence type="ECO:0000313" key="6">
    <source>
        <dbReference type="EMBL" id="ASK44401.1"/>
    </source>
</evidence>
<feature type="domain" description="Fe-containing alcohol dehydrogenase-like C-terminal" evidence="5">
    <location>
        <begin position="178"/>
        <end position="358"/>
    </location>
</feature>
<evidence type="ECO:0000256" key="3">
    <source>
        <dbReference type="ARBA" id="ARBA00023027"/>
    </source>
</evidence>
<dbReference type="InterPro" id="IPR039697">
    <property type="entry name" value="Alcohol_dehydrogenase_Fe"/>
</dbReference>
<evidence type="ECO:0000259" key="5">
    <source>
        <dbReference type="Pfam" id="PF25137"/>
    </source>
</evidence>
<dbReference type="Gene3D" id="1.20.1090.10">
    <property type="entry name" value="Dehydroquinate synthase-like - alpha domain"/>
    <property type="match status" value="1"/>
</dbReference>
<dbReference type="PANTHER" id="PTHR11496:SF102">
    <property type="entry name" value="ALCOHOL DEHYDROGENASE 4"/>
    <property type="match status" value="1"/>
</dbReference>
<accession>A0A2Z2PQE1</accession>
<dbReference type="SUPFAM" id="SSF56796">
    <property type="entry name" value="Dehydroquinate synthase-like"/>
    <property type="match status" value="1"/>
</dbReference>
<keyword evidence="3" id="KW-0520">NAD</keyword>
<dbReference type="Pfam" id="PF00465">
    <property type="entry name" value="Fe-ADH"/>
    <property type="match status" value="1"/>
</dbReference>
<protein>
    <submittedName>
        <fullName evidence="6">Maleylacetate reductase</fullName>
    </submittedName>
</protein>
<evidence type="ECO:0000256" key="1">
    <source>
        <dbReference type="ARBA" id="ARBA00007358"/>
    </source>
</evidence>
<dbReference type="PANTHER" id="PTHR11496">
    <property type="entry name" value="ALCOHOL DEHYDROGENASE"/>
    <property type="match status" value="1"/>
</dbReference>
<keyword evidence="6" id="KW-0614">Plasmid</keyword>
<dbReference type="Pfam" id="PF25137">
    <property type="entry name" value="ADH_Fe_C"/>
    <property type="match status" value="1"/>
</dbReference>
<name>A0A2Z2PQE1_AGRTU</name>
<comment type="similarity">
    <text evidence="1">Belongs to the iron-containing alcohol dehydrogenase family.</text>
</comment>